<dbReference type="PANTHER" id="PTHR30615:SF8">
    <property type="entry name" value="UPF0047 PROTEIN C4A8.02C"/>
    <property type="match status" value="1"/>
</dbReference>
<dbReference type="InterPro" id="IPR001602">
    <property type="entry name" value="UPF0047_YjbQ-like"/>
</dbReference>
<dbReference type="AlphaFoldDB" id="A0A0T5XA23"/>
<dbReference type="Gene3D" id="2.60.120.460">
    <property type="entry name" value="YjbQ-like"/>
    <property type="match status" value="1"/>
</dbReference>
<organism evidence="2 3">
    <name type="scientific">Acetomicrobium hydrogeniformans ATCC BAA-1850</name>
    <dbReference type="NCBI Taxonomy" id="592015"/>
    <lineage>
        <taxon>Bacteria</taxon>
        <taxon>Thermotogati</taxon>
        <taxon>Synergistota</taxon>
        <taxon>Synergistia</taxon>
        <taxon>Synergistales</taxon>
        <taxon>Acetomicrobiaceae</taxon>
        <taxon>Acetomicrobium</taxon>
    </lineage>
</organism>
<dbReference type="PANTHER" id="PTHR30615">
    <property type="entry name" value="UNCHARACTERIZED PROTEIN YJBQ-RELATED"/>
    <property type="match status" value="1"/>
</dbReference>
<dbReference type="eggNOG" id="COG0432">
    <property type="taxonomic scope" value="Bacteria"/>
</dbReference>
<protein>
    <submittedName>
        <fullName evidence="2">Secondary thiamine-phosphate synthase enzyme</fullName>
    </submittedName>
</protein>
<name>A0A0T5XA23_9BACT</name>
<evidence type="ECO:0000313" key="2">
    <source>
        <dbReference type="EMBL" id="KRT35212.1"/>
    </source>
</evidence>
<dbReference type="EMBL" id="ACJX03000001">
    <property type="protein sequence ID" value="KRT35212.1"/>
    <property type="molecule type" value="Genomic_DNA"/>
</dbReference>
<dbReference type="PIRSF" id="PIRSF004681">
    <property type="entry name" value="UCP004681"/>
    <property type="match status" value="1"/>
</dbReference>
<dbReference type="RefSeq" id="WP_009202143.1">
    <property type="nucleotide sequence ID" value="NZ_ACJX03000001.1"/>
</dbReference>
<comment type="similarity">
    <text evidence="1">Belongs to the UPF0047 family.</text>
</comment>
<reference evidence="3" key="1">
    <citation type="submission" date="2012-09" db="EMBL/GenBank/DDBJ databases">
        <authorList>
            <person name="Weinstock G."/>
            <person name="Sodergren E."/>
            <person name="Clifton S."/>
            <person name="Fulton L."/>
            <person name="Fulton B."/>
            <person name="Courtney L."/>
            <person name="Fronick C."/>
            <person name="Harrison M."/>
            <person name="Strong C."/>
            <person name="Farmer C."/>
            <person name="Delehaunty K."/>
            <person name="Markovic C."/>
            <person name="Hall O."/>
            <person name="Minx P."/>
            <person name="Tomlinson C."/>
            <person name="Mitreva M."/>
            <person name="Nelson J."/>
            <person name="Hou S."/>
            <person name="Wollam A."/>
            <person name="Pepin K.H."/>
            <person name="Johnson M."/>
            <person name="Bhonagiri V."/>
            <person name="Nash W.E."/>
            <person name="Suruliraj S."/>
            <person name="Warren W."/>
            <person name="Chinwalla A."/>
            <person name="Mardis E.R."/>
            <person name="Wilson R.K."/>
        </authorList>
    </citation>
    <scope>NUCLEOTIDE SEQUENCE [LARGE SCALE GENOMIC DNA]</scope>
    <source>
        <strain evidence="3">OS1</strain>
    </source>
</reference>
<evidence type="ECO:0000313" key="3">
    <source>
        <dbReference type="Proteomes" id="UP000005273"/>
    </source>
</evidence>
<gene>
    <name evidence="2" type="ORF">HMPREF1705_04476</name>
</gene>
<dbReference type="NCBIfam" id="TIGR00149">
    <property type="entry name" value="TIGR00149_YjbQ"/>
    <property type="match status" value="1"/>
</dbReference>
<dbReference type="SUPFAM" id="SSF111038">
    <property type="entry name" value="YjbQ-like"/>
    <property type="match status" value="1"/>
</dbReference>
<sequence length="95" mass="10600">MCGLCPHTTAAVTINEDADPSVREDILRQLKNLAPRKGEYSHLEDNSDAHIKSSLLGASQTIPVHEGRLVLGTWQGVFFCEFDGPRDRCFYVLLK</sequence>
<dbReference type="STRING" id="592015.HMPREF1705_04476"/>
<comment type="caution">
    <text evidence="2">The sequence shown here is derived from an EMBL/GenBank/DDBJ whole genome shotgun (WGS) entry which is preliminary data.</text>
</comment>
<dbReference type="PROSITE" id="PS01314">
    <property type="entry name" value="UPF0047"/>
    <property type="match status" value="1"/>
</dbReference>
<dbReference type="Proteomes" id="UP000005273">
    <property type="component" value="Unassembled WGS sequence"/>
</dbReference>
<dbReference type="InterPro" id="IPR035917">
    <property type="entry name" value="YjbQ-like_sf"/>
</dbReference>
<accession>A0A0T5XA23</accession>
<dbReference type="Pfam" id="PF01894">
    <property type="entry name" value="YjbQ"/>
    <property type="match status" value="1"/>
</dbReference>
<proteinExistence type="inferred from homology"/>
<keyword evidence="3" id="KW-1185">Reference proteome</keyword>
<evidence type="ECO:0000256" key="1">
    <source>
        <dbReference type="ARBA" id="ARBA00005534"/>
    </source>
</evidence>